<name>A0AAU7JK39_9HYPH</name>
<dbReference type="AlphaFoldDB" id="A0AAU7JK39"/>
<evidence type="ECO:0000256" key="8">
    <source>
        <dbReference type="ARBA" id="ARBA00035655"/>
    </source>
</evidence>
<evidence type="ECO:0000256" key="9">
    <source>
        <dbReference type="SAM" id="Phobius"/>
    </source>
</evidence>
<feature type="transmembrane region" description="Helical" evidence="9">
    <location>
        <begin position="317"/>
        <end position="337"/>
    </location>
</feature>
<sequence>MSSSYSAAAAAPADRFAVSERRPSDGPNIGAAWGAAFAIVAGAALIGAMVSPRQAALYGLGAVMGLVLYHAAFGFTSAWRVFIADGRGAGLRAQMVMLAMATALFFPVLAAGSLFGQPVAGLVSPVGVSVLVGAFIFGVGMQMGGGCASGTLYTVGGGSTRMLITLAAFVVGSTVGAAHLPWWSAQPSFAPVSLVKLWGAWPALAANWAVFAAIAGVTVWVEKRRRGALETSAPSPRAGLARFARGPWPLVAGAVALAALNFATLALAGRPWGITSAFALWGSKIAGGLGIADVASWPYWSGAARQAELNGSVLNDVTSVMDFGIVIGALLAAALAGRFAPTWRVPLKSALAAVLGGLLLGYGARLAYGCNIGAYFSGIASGSLHGWVWLVAAFLGNVLGTRLRPLFGLEVETTPRLTGC</sequence>
<dbReference type="InterPro" id="IPR007272">
    <property type="entry name" value="Sulf_transp_TsuA/YedE"/>
</dbReference>
<feature type="transmembrane region" description="Helical" evidence="9">
    <location>
        <begin position="95"/>
        <end position="116"/>
    </location>
</feature>
<proteinExistence type="inferred from homology"/>
<keyword evidence="3" id="KW-1003">Cell membrane</keyword>
<dbReference type="EMBL" id="CP157484">
    <property type="protein sequence ID" value="XBO40439.1"/>
    <property type="molecule type" value="Genomic_DNA"/>
</dbReference>
<keyword evidence="2" id="KW-0813">Transport</keyword>
<dbReference type="GO" id="GO:0005886">
    <property type="term" value="C:plasma membrane"/>
    <property type="evidence" value="ECO:0007669"/>
    <property type="project" value="UniProtKB-SubCell"/>
</dbReference>
<dbReference type="RefSeq" id="WP_406857299.1">
    <property type="nucleotide sequence ID" value="NZ_CP157484.1"/>
</dbReference>
<reference evidence="10" key="1">
    <citation type="submission" date="2024-05" db="EMBL/GenBank/DDBJ databases">
        <authorList>
            <person name="Kim S."/>
            <person name="Heo J."/>
            <person name="Choi H."/>
            <person name="Choi Y."/>
            <person name="Kwon S.-W."/>
            <person name="Kim Y."/>
        </authorList>
    </citation>
    <scope>NUCLEOTIDE SEQUENCE</scope>
    <source>
        <strain evidence="10">KACC 23698</strain>
    </source>
</reference>
<keyword evidence="5 9" id="KW-0812">Transmembrane</keyword>
<feature type="transmembrane region" description="Helical" evidence="9">
    <location>
        <begin position="56"/>
        <end position="83"/>
    </location>
</feature>
<evidence type="ECO:0000256" key="3">
    <source>
        <dbReference type="ARBA" id="ARBA00022475"/>
    </source>
</evidence>
<gene>
    <name evidence="10" type="ORF">ABEG18_06640</name>
</gene>
<evidence type="ECO:0000256" key="1">
    <source>
        <dbReference type="ARBA" id="ARBA00004429"/>
    </source>
</evidence>
<feature type="transmembrane region" description="Helical" evidence="9">
    <location>
        <begin position="122"/>
        <end position="141"/>
    </location>
</feature>
<dbReference type="PANTHER" id="PTHR30574:SF1">
    <property type="entry name" value="SULPHUR TRANSPORT DOMAIN-CONTAINING PROTEIN"/>
    <property type="match status" value="1"/>
</dbReference>
<feature type="transmembrane region" description="Helical" evidence="9">
    <location>
        <begin position="349"/>
        <end position="368"/>
    </location>
</feature>
<dbReference type="PANTHER" id="PTHR30574">
    <property type="entry name" value="INNER MEMBRANE PROTEIN YEDE"/>
    <property type="match status" value="1"/>
</dbReference>
<feature type="transmembrane region" description="Helical" evidence="9">
    <location>
        <begin position="200"/>
        <end position="221"/>
    </location>
</feature>
<comment type="similarity">
    <text evidence="8">Belongs to the TsuA/YedE (TC 9.B.102) family.</text>
</comment>
<keyword evidence="7 9" id="KW-0472">Membrane</keyword>
<keyword evidence="6 9" id="KW-1133">Transmembrane helix</keyword>
<evidence type="ECO:0000313" key="10">
    <source>
        <dbReference type="EMBL" id="XBO40439.1"/>
    </source>
</evidence>
<feature type="transmembrane region" description="Helical" evidence="9">
    <location>
        <begin position="29"/>
        <end position="50"/>
    </location>
</feature>
<keyword evidence="4" id="KW-0997">Cell inner membrane</keyword>
<feature type="transmembrane region" description="Helical" evidence="9">
    <location>
        <begin position="247"/>
        <end position="268"/>
    </location>
</feature>
<dbReference type="Pfam" id="PF04143">
    <property type="entry name" value="Sulf_transp"/>
    <property type="match status" value="1"/>
</dbReference>
<protein>
    <submittedName>
        <fullName evidence="10">YeeE/YedE family protein</fullName>
    </submittedName>
</protein>
<feature type="transmembrane region" description="Helical" evidence="9">
    <location>
        <begin position="162"/>
        <end position="180"/>
    </location>
</feature>
<evidence type="ECO:0000256" key="6">
    <source>
        <dbReference type="ARBA" id="ARBA00022989"/>
    </source>
</evidence>
<evidence type="ECO:0000256" key="2">
    <source>
        <dbReference type="ARBA" id="ARBA00022448"/>
    </source>
</evidence>
<accession>A0AAU7JK39</accession>
<organism evidence="10">
    <name type="scientific">Alsobacter sp. KACC 23698</name>
    <dbReference type="NCBI Taxonomy" id="3149229"/>
    <lineage>
        <taxon>Bacteria</taxon>
        <taxon>Pseudomonadati</taxon>
        <taxon>Pseudomonadota</taxon>
        <taxon>Alphaproteobacteria</taxon>
        <taxon>Hyphomicrobiales</taxon>
        <taxon>Alsobacteraceae</taxon>
        <taxon>Alsobacter</taxon>
    </lineage>
</organism>
<evidence type="ECO:0000256" key="7">
    <source>
        <dbReference type="ARBA" id="ARBA00023136"/>
    </source>
</evidence>
<evidence type="ECO:0000256" key="4">
    <source>
        <dbReference type="ARBA" id="ARBA00022519"/>
    </source>
</evidence>
<feature type="transmembrane region" description="Helical" evidence="9">
    <location>
        <begin position="374"/>
        <end position="395"/>
    </location>
</feature>
<comment type="subcellular location">
    <subcellularLocation>
        <location evidence="1">Cell inner membrane</location>
        <topology evidence="1">Multi-pass membrane protein</topology>
    </subcellularLocation>
</comment>
<evidence type="ECO:0000256" key="5">
    <source>
        <dbReference type="ARBA" id="ARBA00022692"/>
    </source>
</evidence>